<keyword evidence="5 7" id="KW-0862">Zinc</keyword>
<dbReference type="EMBL" id="JAHCMY010000019">
    <property type="protein sequence ID" value="MBS9525762.1"/>
    <property type="molecule type" value="Genomic_DNA"/>
</dbReference>
<keyword evidence="2 7" id="KW-0645">Protease</keyword>
<dbReference type="PANTHER" id="PTHR43660">
    <property type="entry name" value="DIPEPTIDYL CARBOXYPEPTIDASE"/>
    <property type="match status" value="1"/>
</dbReference>
<dbReference type="InterPro" id="IPR024079">
    <property type="entry name" value="MetalloPept_cat_dom_sf"/>
</dbReference>
<keyword evidence="4 7" id="KW-0378">Hydrolase</keyword>
<evidence type="ECO:0000256" key="6">
    <source>
        <dbReference type="ARBA" id="ARBA00023049"/>
    </source>
</evidence>
<dbReference type="CDD" id="cd06456">
    <property type="entry name" value="M3A_DCP"/>
    <property type="match status" value="1"/>
</dbReference>
<protein>
    <submittedName>
        <fullName evidence="9">M3 family metallopeptidase</fullName>
    </submittedName>
</protein>
<dbReference type="InterPro" id="IPR024077">
    <property type="entry name" value="Neurolysin/TOP_dom2"/>
</dbReference>
<accession>A0AAP2CPZ0</accession>
<name>A0AAP2CPZ0_9BACT</name>
<dbReference type="Gene3D" id="1.10.1370.40">
    <property type="match status" value="1"/>
</dbReference>
<feature type="domain" description="Peptidase M3A/M3B catalytic" evidence="8">
    <location>
        <begin position="227"/>
        <end position="667"/>
    </location>
</feature>
<evidence type="ECO:0000256" key="4">
    <source>
        <dbReference type="ARBA" id="ARBA00022801"/>
    </source>
</evidence>
<evidence type="ECO:0000259" key="8">
    <source>
        <dbReference type="Pfam" id="PF01432"/>
    </source>
</evidence>
<evidence type="ECO:0000256" key="1">
    <source>
        <dbReference type="ARBA" id="ARBA00006040"/>
    </source>
</evidence>
<dbReference type="GO" id="GO:0004180">
    <property type="term" value="F:carboxypeptidase activity"/>
    <property type="evidence" value="ECO:0007669"/>
    <property type="project" value="TreeGrafter"/>
</dbReference>
<dbReference type="Gene3D" id="3.40.390.10">
    <property type="entry name" value="Collagenase (Catalytic Domain)"/>
    <property type="match status" value="1"/>
</dbReference>
<dbReference type="AlphaFoldDB" id="A0AAP2CPZ0"/>
<dbReference type="FunFam" id="3.40.390.10:FF:000009">
    <property type="entry name" value="Oligopeptidase A"/>
    <property type="match status" value="1"/>
</dbReference>
<dbReference type="Proteomes" id="UP001319104">
    <property type="component" value="Unassembled WGS sequence"/>
</dbReference>
<sequence length="671" mass="76989">MNPLLHPFNTLHAIPPFELIEDNHFEEALKHGMKLQAEKIDKIIANQAPPTFQNTVIAFEESGKEIRSTLNIFSNLNLAHTSPILQATAKKMNPILSRHGDAIRMNVQLFSRFETLWREKDTLNLHEEEHMLLKKFHNLFVRNGAALPDKEKDRLKDINSQLAEATLEIGQNLLQETNSKQIVIKDPQELKGLPNNIIKAAQEHAKSKGIPDAYIFTPNQNTYLSILTYAENRSLREKIWTAYTSRGQHSNEKLIKIITDLRLEKAQILDFPHYADYVLEEAMAKQAANVKELLDSLWPAAYSQAEVEFEDLKEIAGDLGIEKLEPYDWYYLAEQVRRQKFEVDENEVSQYFTLENVQQGVFSTCKRLFGLDFKKLDSAPLYHQDVVSYEVLEETGETVGILYMDFFARDSKQGGAWMTKYRSQQYEHGKRTIPIISLVCNFTPPADGEACILTLDEVNTFFHEFGHALHGLLSDVKFESLAGTAVPRDFVELPSQLLENWAMEPQVLKDYAIHPMNKKVIPEELLKKLKASQKFNQGFALTEYLLAAYLDLEYHSLTTPLTVNASQFEAELNEKLKNSLPILPRYKSIYFSHIFSGGYAASYYSYIYAEILDADAYESFQNEGIFNPELSSKLRTEILEKGGSREAEAMYRAFKGRIPRKDALLRRKFTT</sequence>
<keyword evidence="6 7" id="KW-0482">Metalloprotease</keyword>
<dbReference type="Gene3D" id="1.10.1370.10">
    <property type="entry name" value="Neurolysin, domain 3"/>
    <property type="match status" value="1"/>
</dbReference>
<evidence type="ECO:0000256" key="2">
    <source>
        <dbReference type="ARBA" id="ARBA00022670"/>
    </source>
</evidence>
<dbReference type="GO" id="GO:0006508">
    <property type="term" value="P:proteolysis"/>
    <property type="evidence" value="ECO:0007669"/>
    <property type="project" value="UniProtKB-KW"/>
</dbReference>
<dbReference type="GO" id="GO:0005829">
    <property type="term" value="C:cytosol"/>
    <property type="evidence" value="ECO:0007669"/>
    <property type="project" value="TreeGrafter"/>
</dbReference>
<dbReference type="Pfam" id="PF01432">
    <property type="entry name" value="Peptidase_M3"/>
    <property type="match status" value="1"/>
</dbReference>
<keyword evidence="3 7" id="KW-0479">Metal-binding</keyword>
<evidence type="ECO:0000256" key="5">
    <source>
        <dbReference type="ARBA" id="ARBA00022833"/>
    </source>
</evidence>
<evidence type="ECO:0000256" key="7">
    <source>
        <dbReference type="RuleBase" id="RU003435"/>
    </source>
</evidence>
<comment type="similarity">
    <text evidence="1 7">Belongs to the peptidase M3 family.</text>
</comment>
<evidence type="ECO:0000256" key="3">
    <source>
        <dbReference type="ARBA" id="ARBA00022723"/>
    </source>
</evidence>
<organism evidence="9 10">
    <name type="scientific">Litoribacter ruber</name>
    <dbReference type="NCBI Taxonomy" id="702568"/>
    <lineage>
        <taxon>Bacteria</taxon>
        <taxon>Pseudomonadati</taxon>
        <taxon>Bacteroidota</taxon>
        <taxon>Cytophagia</taxon>
        <taxon>Cytophagales</taxon>
        <taxon>Cyclobacteriaceae</taxon>
        <taxon>Litoribacter</taxon>
    </lineage>
</organism>
<comment type="caution">
    <text evidence="9">The sequence shown here is derived from an EMBL/GenBank/DDBJ whole genome shotgun (WGS) entry which is preliminary data.</text>
</comment>
<dbReference type="InterPro" id="IPR034005">
    <property type="entry name" value="M3A_DCP"/>
</dbReference>
<gene>
    <name evidence="9" type="ORF">KI659_17210</name>
</gene>
<evidence type="ECO:0000313" key="10">
    <source>
        <dbReference type="Proteomes" id="UP001319104"/>
    </source>
</evidence>
<dbReference type="InterPro" id="IPR045090">
    <property type="entry name" value="Pept_M3A_M3B"/>
</dbReference>
<dbReference type="PANTHER" id="PTHR43660:SF1">
    <property type="entry name" value="DIPEPTIDYL CARBOXYPEPTIDASE"/>
    <property type="match status" value="1"/>
</dbReference>
<dbReference type="SUPFAM" id="SSF55486">
    <property type="entry name" value="Metalloproteases ('zincins'), catalytic domain"/>
    <property type="match status" value="1"/>
</dbReference>
<dbReference type="GO" id="GO:0046872">
    <property type="term" value="F:metal ion binding"/>
    <property type="evidence" value="ECO:0007669"/>
    <property type="project" value="UniProtKB-UniRule"/>
</dbReference>
<evidence type="ECO:0000313" key="9">
    <source>
        <dbReference type="EMBL" id="MBS9525762.1"/>
    </source>
</evidence>
<proteinExistence type="inferred from homology"/>
<comment type="cofactor">
    <cofactor evidence="7">
        <name>Zn(2+)</name>
        <dbReference type="ChEBI" id="CHEBI:29105"/>
    </cofactor>
    <text evidence="7">Binds 1 zinc ion.</text>
</comment>
<keyword evidence="10" id="KW-1185">Reference proteome</keyword>
<dbReference type="GO" id="GO:0004222">
    <property type="term" value="F:metalloendopeptidase activity"/>
    <property type="evidence" value="ECO:0007669"/>
    <property type="project" value="InterPro"/>
</dbReference>
<dbReference type="RefSeq" id="WP_213946623.1">
    <property type="nucleotide sequence ID" value="NZ_JAHCMY010000019.1"/>
</dbReference>
<dbReference type="InterPro" id="IPR001567">
    <property type="entry name" value="Pept_M3A_M3B_dom"/>
</dbReference>
<reference evidence="9 10" key="1">
    <citation type="submission" date="2021-05" db="EMBL/GenBank/DDBJ databases">
        <authorList>
            <person name="Zhang Z.D."/>
            <person name="Osman G."/>
        </authorList>
    </citation>
    <scope>NUCLEOTIDE SEQUENCE [LARGE SCALE GENOMIC DNA]</scope>
    <source>
        <strain evidence="9 10">KCTC 32217</strain>
    </source>
</reference>